<dbReference type="CDD" id="cd00303">
    <property type="entry name" value="retropepsin_like"/>
    <property type="match status" value="1"/>
</dbReference>
<comment type="caution">
    <text evidence="10">The sequence shown here is derived from an EMBL/GenBank/DDBJ whole genome shotgun (WGS) entry which is preliminary data.</text>
</comment>
<evidence type="ECO:0000256" key="4">
    <source>
        <dbReference type="ARBA" id="ARBA00022722"/>
    </source>
</evidence>
<dbReference type="FunFam" id="3.10.20.370:FF:000001">
    <property type="entry name" value="Retrovirus-related Pol polyprotein from transposon 17.6-like protein"/>
    <property type="match status" value="1"/>
</dbReference>
<keyword evidence="2" id="KW-0808">Transferase</keyword>
<dbReference type="SUPFAM" id="SSF56672">
    <property type="entry name" value="DNA/RNA polymerases"/>
    <property type="match status" value="1"/>
</dbReference>
<dbReference type="EC" id="2.7.7.49" evidence="1"/>
<dbReference type="EMBL" id="JACGWN010000012">
    <property type="protein sequence ID" value="KAL0416804.1"/>
    <property type="molecule type" value="Genomic_DNA"/>
</dbReference>
<dbReference type="CDD" id="cd01647">
    <property type="entry name" value="RT_LTR"/>
    <property type="match status" value="1"/>
</dbReference>
<protein>
    <recommendedName>
        <fullName evidence="1">RNA-directed DNA polymerase</fullName>
        <ecNumber evidence="1">2.7.7.49</ecNumber>
    </recommendedName>
</protein>
<evidence type="ECO:0000256" key="3">
    <source>
        <dbReference type="ARBA" id="ARBA00022695"/>
    </source>
</evidence>
<sequence>MMKALVANTQQFQQNTQQQIQQNSTEQSSQHSELRISNQPIGFICQQDGISSRKELQDHIDKDSTKRGHTQKRKPEKEVEIPQEQDDEPKEDQLKVLVTRPPFPERFTKSKNEEEEKEIFETFRKLADRSVVYPEGVLEDVLVQVNELVFPADFYVLDMREENSPNSTSILLGRPFLKTARTKIDIHSGTLTMEFDGEIIRFNIYDSMRYPTDIPTALLVDVLDPFVQKLSLIHSEDHIKSTLDESLTPIQVQMIEEDMIVDPSIGESVYELEALPPLPLSLASIELPQSHAKLLPCILQALVPELKELPNHLKYAFLGENDTLPIIISRKLMPLEEEKLVRMLREFREAIGWTIADIEGLSLSTCMHRILLEEGTKPSMEAQRRLNPPMMEVVKNEILKLLDARIIFPISDSEWISPTQVVPKKMGITVVENSTGNLVPTRVQNGWRVCIDYRKFNAATRKDHFPLLFIDQMLERLAGCSHYCCLDGYSGFHQIPVAPADQEKTTFTCPFGTFAYRRMPFGLCNAPTTFQRCMDFSKMAQPLCTLVKKDASFEFDEACAKAFEKLNESLTSAPVIRPPDWSQPFEIMCDASNHAIGAVLGQKIGNDPHVIYYASRILDNTQRNYTTVEKELLALICASEKFHHYLLGTKIIVYYDHAALRYLMSKKEARPRLIRWILLLQEFDLTIKDKKGMENLVADHLSRVVTNDDQTLLNDEFPDEHLHATQGITPWYADIVNFLVTGTFPRDLPRARKDKIESDAKCFVWGDPHLWKFCSDQIIPRGDYVSKWLEAKATRTDEAKTVMDFVKANIFSRFGMPRAIISDRGIHFCNKVVAALLKKYNITYRISTTYHPQTNGQAKIFNHEIKSILEKTVDSNRKDWSTRLDDALWAYRTAYKTPIGMSPYRLLYGKFCHLPVELEHRAYWAIKQFNLAIDEAGGQRKLQLQELEKI</sequence>
<dbReference type="InterPro" id="IPR000477">
    <property type="entry name" value="RT_dom"/>
</dbReference>
<dbReference type="PROSITE" id="PS50994">
    <property type="entry name" value="INTEGRASE"/>
    <property type="match status" value="1"/>
</dbReference>
<dbReference type="Pfam" id="PF00078">
    <property type="entry name" value="RVT_1"/>
    <property type="match status" value="1"/>
</dbReference>
<dbReference type="InterPro" id="IPR021109">
    <property type="entry name" value="Peptidase_aspartic_dom_sf"/>
</dbReference>
<dbReference type="CDD" id="cd09274">
    <property type="entry name" value="RNase_HI_RT_Ty3"/>
    <property type="match status" value="1"/>
</dbReference>
<dbReference type="InterPro" id="IPR050951">
    <property type="entry name" value="Retrovirus_Pol_polyprotein"/>
</dbReference>
<reference evidence="10" key="2">
    <citation type="journal article" date="2024" name="Plant">
        <title>Genomic evolution and insights into agronomic trait innovations of Sesamum species.</title>
        <authorList>
            <person name="Miao H."/>
            <person name="Wang L."/>
            <person name="Qu L."/>
            <person name="Liu H."/>
            <person name="Sun Y."/>
            <person name="Le M."/>
            <person name="Wang Q."/>
            <person name="Wei S."/>
            <person name="Zheng Y."/>
            <person name="Lin W."/>
            <person name="Duan Y."/>
            <person name="Cao H."/>
            <person name="Xiong S."/>
            <person name="Wang X."/>
            <person name="Wei L."/>
            <person name="Li C."/>
            <person name="Ma Q."/>
            <person name="Ju M."/>
            <person name="Zhao R."/>
            <person name="Li G."/>
            <person name="Mu C."/>
            <person name="Tian Q."/>
            <person name="Mei H."/>
            <person name="Zhang T."/>
            <person name="Gao T."/>
            <person name="Zhang H."/>
        </authorList>
    </citation>
    <scope>NUCLEOTIDE SEQUENCE</scope>
    <source>
        <strain evidence="10">KEN1</strain>
    </source>
</reference>
<keyword evidence="3" id="KW-0548">Nucleotidyltransferase</keyword>
<evidence type="ECO:0000259" key="9">
    <source>
        <dbReference type="PROSITE" id="PS50994"/>
    </source>
</evidence>
<dbReference type="GO" id="GO:0003964">
    <property type="term" value="F:RNA-directed DNA polymerase activity"/>
    <property type="evidence" value="ECO:0007669"/>
    <property type="project" value="UniProtKB-KW"/>
</dbReference>
<reference evidence="10" key="1">
    <citation type="submission" date="2020-06" db="EMBL/GenBank/DDBJ databases">
        <authorList>
            <person name="Li T."/>
            <person name="Hu X."/>
            <person name="Zhang T."/>
            <person name="Song X."/>
            <person name="Zhang H."/>
            <person name="Dai N."/>
            <person name="Sheng W."/>
            <person name="Hou X."/>
            <person name="Wei L."/>
        </authorList>
    </citation>
    <scope>NUCLEOTIDE SEQUENCE</scope>
    <source>
        <strain evidence="10">KEN1</strain>
        <tissue evidence="10">Leaf</tissue>
    </source>
</reference>
<dbReference type="PANTHER" id="PTHR37984">
    <property type="entry name" value="PROTEIN CBG26694"/>
    <property type="match status" value="1"/>
</dbReference>
<evidence type="ECO:0000256" key="1">
    <source>
        <dbReference type="ARBA" id="ARBA00012493"/>
    </source>
</evidence>
<dbReference type="Gene3D" id="3.30.70.270">
    <property type="match status" value="1"/>
</dbReference>
<dbReference type="InterPro" id="IPR041373">
    <property type="entry name" value="RT_RNaseH"/>
</dbReference>
<feature type="compositionally biased region" description="Basic and acidic residues" evidence="8">
    <location>
        <begin position="52"/>
        <end position="66"/>
    </location>
</feature>
<evidence type="ECO:0000256" key="5">
    <source>
        <dbReference type="ARBA" id="ARBA00022759"/>
    </source>
</evidence>
<dbReference type="InterPro" id="IPR043128">
    <property type="entry name" value="Rev_trsase/Diguanyl_cyclase"/>
</dbReference>
<dbReference type="PANTHER" id="PTHR37984:SF5">
    <property type="entry name" value="PROTEIN NYNRIN-LIKE"/>
    <property type="match status" value="1"/>
</dbReference>
<evidence type="ECO:0000256" key="7">
    <source>
        <dbReference type="ARBA" id="ARBA00022918"/>
    </source>
</evidence>
<keyword evidence="6" id="KW-0378">Hydrolase</keyword>
<evidence type="ECO:0000256" key="8">
    <source>
        <dbReference type="SAM" id="MobiDB-lite"/>
    </source>
</evidence>
<accession>A0AAW2UIJ7</accession>
<feature type="region of interest" description="Disordered" evidence="8">
    <location>
        <begin position="52"/>
        <end position="93"/>
    </location>
</feature>
<dbReference type="GO" id="GO:0003676">
    <property type="term" value="F:nucleic acid binding"/>
    <property type="evidence" value="ECO:0007669"/>
    <property type="project" value="InterPro"/>
</dbReference>
<dbReference type="Pfam" id="PF00665">
    <property type="entry name" value="rve"/>
    <property type="match status" value="1"/>
</dbReference>
<dbReference type="Gene3D" id="2.40.70.10">
    <property type="entry name" value="Acid Proteases"/>
    <property type="match status" value="1"/>
</dbReference>
<evidence type="ECO:0000313" key="10">
    <source>
        <dbReference type="EMBL" id="KAL0416804.1"/>
    </source>
</evidence>
<dbReference type="InterPro" id="IPR001584">
    <property type="entry name" value="Integrase_cat-core"/>
</dbReference>
<keyword evidence="7" id="KW-0695">RNA-directed DNA polymerase</keyword>
<evidence type="ECO:0000256" key="2">
    <source>
        <dbReference type="ARBA" id="ARBA00022679"/>
    </source>
</evidence>
<organism evidence="10">
    <name type="scientific">Sesamum latifolium</name>
    <dbReference type="NCBI Taxonomy" id="2727402"/>
    <lineage>
        <taxon>Eukaryota</taxon>
        <taxon>Viridiplantae</taxon>
        <taxon>Streptophyta</taxon>
        <taxon>Embryophyta</taxon>
        <taxon>Tracheophyta</taxon>
        <taxon>Spermatophyta</taxon>
        <taxon>Magnoliopsida</taxon>
        <taxon>eudicotyledons</taxon>
        <taxon>Gunneridae</taxon>
        <taxon>Pentapetalae</taxon>
        <taxon>asterids</taxon>
        <taxon>lamiids</taxon>
        <taxon>Lamiales</taxon>
        <taxon>Pedaliaceae</taxon>
        <taxon>Sesamum</taxon>
    </lineage>
</organism>
<dbReference type="SUPFAM" id="SSF53098">
    <property type="entry name" value="Ribonuclease H-like"/>
    <property type="match status" value="1"/>
</dbReference>
<dbReference type="GO" id="GO:0004519">
    <property type="term" value="F:endonuclease activity"/>
    <property type="evidence" value="ECO:0007669"/>
    <property type="project" value="UniProtKB-KW"/>
</dbReference>
<dbReference type="InterPro" id="IPR036397">
    <property type="entry name" value="RNaseH_sf"/>
</dbReference>
<gene>
    <name evidence="10" type="ORF">Slati_3512300</name>
</gene>
<feature type="compositionally biased region" description="Acidic residues" evidence="8">
    <location>
        <begin position="81"/>
        <end position="90"/>
    </location>
</feature>
<dbReference type="Gene3D" id="3.10.20.370">
    <property type="match status" value="1"/>
</dbReference>
<dbReference type="GO" id="GO:0015074">
    <property type="term" value="P:DNA integration"/>
    <property type="evidence" value="ECO:0007669"/>
    <property type="project" value="InterPro"/>
</dbReference>
<dbReference type="AlphaFoldDB" id="A0AAW2UIJ7"/>
<dbReference type="InterPro" id="IPR043502">
    <property type="entry name" value="DNA/RNA_pol_sf"/>
</dbReference>
<keyword evidence="4" id="KW-0540">Nuclease</keyword>
<feature type="domain" description="Integrase catalytic" evidence="9">
    <location>
        <begin position="741"/>
        <end position="911"/>
    </location>
</feature>
<dbReference type="InterPro" id="IPR012337">
    <property type="entry name" value="RNaseH-like_sf"/>
</dbReference>
<dbReference type="Gene3D" id="3.10.10.10">
    <property type="entry name" value="HIV Type 1 Reverse Transcriptase, subunit A, domain 1"/>
    <property type="match status" value="1"/>
</dbReference>
<keyword evidence="5" id="KW-0255">Endonuclease</keyword>
<dbReference type="GO" id="GO:0016787">
    <property type="term" value="F:hydrolase activity"/>
    <property type="evidence" value="ECO:0007669"/>
    <property type="project" value="UniProtKB-KW"/>
</dbReference>
<dbReference type="Gene3D" id="3.30.420.10">
    <property type="entry name" value="Ribonuclease H-like superfamily/Ribonuclease H"/>
    <property type="match status" value="1"/>
</dbReference>
<name>A0AAW2UIJ7_9LAMI</name>
<evidence type="ECO:0000256" key="6">
    <source>
        <dbReference type="ARBA" id="ARBA00022801"/>
    </source>
</evidence>
<proteinExistence type="predicted"/>
<dbReference type="Pfam" id="PF17917">
    <property type="entry name" value="RT_RNaseH"/>
    <property type="match status" value="1"/>
</dbReference>